<dbReference type="AlphaFoldDB" id="B4GYA1"/>
<dbReference type="HOGENOM" id="CLU_2707390_0_0_1"/>
<accession>B4GYA1</accession>
<evidence type="ECO:0000256" key="1">
    <source>
        <dbReference type="SAM" id="MobiDB-lite"/>
    </source>
</evidence>
<proteinExistence type="predicted"/>
<evidence type="ECO:0000313" key="2">
    <source>
        <dbReference type="EMBL" id="EDW27757.1"/>
    </source>
</evidence>
<keyword evidence="3" id="KW-1185">Reference proteome</keyword>
<evidence type="ECO:0000313" key="3">
    <source>
        <dbReference type="Proteomes" id="UP000008744"/>
    </source>
</evidence>
<reference evidence="2 3" key="1">
    <citation type="journal article" date="2007" name="Nature">
        <title>Evolution of genes and genomes on the Drosophila phylogeny.</title>
        <authorList>
            <consortium name="Drosophila 12 Genomes Consortium"/>
            <person name="Clark A.G."/>
            <person name="Eisen M.B."/>
            <person name="Smith D.R."/>
            <person name="Bergman C.M."/>
            <person name="Oliver B."/>
            <person name="Markow T.A."/>
            <person name="Kaufman T.C."/>
            <person name="Kellis M."/>
            <person name="Gelbart W."/>
            <person name="Iyer V.N."/>
            <person name="Pollard D.A."/>
            <person name="Sackton T.B."/>
            <person name="Larracuente A.M."/>
            <person name="Singh N.D."/>
            <person name="Abad J.P."/>
            <person name="Abt D.N."/>
            <person name="Adryan B."/>
            <person name="Aguade M."/>
            <person name="Akashi H."/>
            <person name="Anderson W.W."/>
            <person name="Aquadro C.F."/>
            <person name="Ardell D.H."/>
            <person name="Arguello R."/>
            <person name="Artieri C.G."/>
            <person name="Barbash D.A."/>
            <person name="Barker D."/>
            <person name="Barsanti P."/>
            <person name="Batterham P."/>
            <person name="Batzoglou S."/>
            <person name="Begun D."/>
            <person name="Bhutkar A."/>
            <person name="Blanco E."/>
            <person name="Bosak S.A."/>
            <person name="Bradley R.K."/>
            <person name="Brand A.D."/>
            <person name="Brent M.R."/>
            <person name="Brooks A.N."/>
            <person name="Brown R.H."/>
            <person name="Butlin R.K."/>
            <person name="Caggese C."/>
            <person name="Calvi B.R."/>
            <person name="Bernardo de Carvalho A."/>
            <person name="Caspi A."/>
            <person name="Castrezana S."/>
            <person name="Celniker S.E."/>
            <person name="Chang J.L."/>
            <person name="Chapple C."/>
            <person name="Chatterji S."/>
            <person name="Chinwalla A."/>
            <person name="Civetta A."/>
            <person name="Clifton S.W."/>
            <person name="Comeron J.M."/>
            <person name="Costello J.C."/>
            <person name="Coyne J.A."/>
            <person name="Daub J."/>
            <person name="David R.G."/>
            <person name="Delcher A.L."/>
            <person name="Delehaunty K."/>
            <person name="Do C.B."/>
            <person name="Ebling H."/>
            <person name="Edwards K."/>
            <person name="Eickbush T."/>
            <person name="Evans J.D."/>
            <person name="Filipski A."/>
            <person name="Findeiss S."/>
            <person name="Freyhult E."/>
            <person name="Fulton L."/>
            <person name="Fulton R."/>
            <person name="Garcia A.C."/>
            <person name="Gardiner A."/>
            <person name="Garfield D.A."/>
            <person name="Garvin B.E."/>
            <person name="Gibson G."/>
            <person name="Gilbert D."/>
            <person name="Gnerre S."/>
            <person name="Godfrey J."/>
            <person name="Good R."/>
            <person name="Gotea V."/>
            <person name="Gravely B."/>
            <person name="Greenberg A.J."/>
            <person name="Griffiths-Jones S."/>
            <person name="Gross S."/>
            <person name="Guigo R."/>
            <person name="Gustafson E.A."/>
            <person name="Haerty W."/>
            <person name="Hahn M.W."/>
            <person name="Halligan D.L."/>
            <person name="Halpern A.L."/>
            <person name="Halter G.M."/>
            <person name="Han M.V."/>
            <person name="Heger A."/>
            <person name="Hillier L."/>
            <person name="Hinrichs A.S."/>
            <person name="Holmes I."/>
            <person name="Hoskins R.A."/>
            <person name="Hubisz M.J."/>
            <person name="Hultmark D."/>
            <person name="Huntley M.A."/>
            <person name="Jaffe D.B."/>
            <person name="Jagadeeshan S."/>
            <person name="Jeck W.R."/>
            <person name="Johnson J."/>
            <person name="Jones C.D."/>
            <person name="Jordan W.C."/>
            <person name="Karpen G.H."/>
            <person name="Kataoka E."/>
            <person name="Keightley P.D."/>
            <person name="Kheradpour P."/>
            <person name="Kirkness E.F."/>
            <person name="Koerich L.B."/>
            <person name="Kristiansen K."/>
            <person name="Kudrna D."/>
            <person name="Kulathinal R.J."/>
            <person name="Kumar S."/>
            <person name="Kwok R."/>
            <person name="Lander E."/>
            <person name="Langley C.H."/>
            <person name="Lapoint R."/>
            <person name="Lazzaro B.P."/>
            <person name="Lee S.J."/>
            <person name="Levesque L."/>
            <person name="Li R."/>
            <person name="Lin C.F."/>
            <person name="Lin M.F."/>
            <person name="Lindblad-Toh K."/>
            <person name="Llopart A."/>
            <person name="Long M."/>
            <person name="Low L."/>
            <person name="Lozovsky E."/>
            <person name="Lu J."/>
            <person name="Luo M."/>
            <person name="Machado C.A."/>
            <person name="Makalowski W."/>
            <person name="Marzo M."/>
            <person name="Matsuda M."/>
            <person name="Matzkin L."/>
            <person name="McAllister B."/>
            <person name="McBride C.S."/>
            <person name="McKernan B."/>
            <person name="McKernan K."/>
            <person name="Mendez-Lago M."/>
            <person name="Minx P."/>
            <person name="Mollenhauer M.U."/>
            <person name="Montooth K."/>
            <person name="Mount S.M."/>
            <person name="Mu X."/>
            <person name="Myers E."/>
            <person name="Negre B."/>
            <person name="Newfeld S."/>
            <person name="Nielsen R."/>
            <person name="Noor M.A."/>
            <person name="O'Grady P."/>
            <person name="Pachter L."/>
            <person name="Papaceit M."/>
            <person name="Parisi M.J."/>
            <person name="Parisi M."/>
            <person name="Parts L."/>
            <person name="Pedersen J.S."/>
            <person name="Pesole G."/>
            <person name="Phillippy A.M."/>
            <person name="Ponting C.P."/>
            <person name="Pop M."/>
            <person name="Porcelli D."/>
            <person name="Powell J.R."/>
            <person name="Prohaska S."/>
            <person name="Pruitt K."/>
            <person name="Puig M."/>
            <person name="Quesneville H."/>
            <person name="Ram K.R."/>
            <person name="Rand D."/>
            <person name="Rasmussen M.D."/>
            <person name="Reed L.K."/>
            <person name="Reenan R."/>
            <person name="Reily A."/>
            <person name="Remington K.A."/>
            <person name="Rieger T.T."/>
            <person name="Ritchie M.G."/>
            <person name="Robin C."/>
            <person name="Rogers Y.H."/>
            <person name="Rohde C."/>
            <person name="Rozas J."/>
            <person name="Rubenfield M.J."/>
            <person name="Ruiz A."/>
            <person name="Russo S."/>
            <person name="Salzberg S.L."/>
            <person name="Sanchez-Gracia A."/>
            <person name="Saranga D.J."/>
            <person name="Sato H."/>
            <person name="Schaeffer S.W."/>
            <person name="Schatz M.C."/>
            <person name="Schlenke T."/>
            <person name="Schwartz R."/>
            <person name="Segarra C."/>
            <person name="Singh R.S."/>
            <person name="Sirot L."/>
            <person name="Sirota M."/>
            <person name="Sisneros N.B."/>
            <person name="Smith C.D."/>
            <person name="Smith T.F."/>
            <person name="Spieth J."/>
            <person name="Stage D.E."/>
            <person name="Stark A."/>
            <person name="Stephan W."/>
            <person name="Strausberg R.L."/>
            <person name="Strempel S."/>
            <person name="Sturgill D."/>
            <person name="Sutton G."/>
            <person name="Sutton G.G."/>
            <person name="Tao W."/>
            <person name="Teichmann S."/>
            <person name="Tobari Y.N."/>
            <person name="Tomimura Y."/>
            <person name="Tsolas J.M."/>
            <person name="Valente V.L."/>
            <person name="Venter E."/>
            <person name="Venter J.C."/>
            <person name="Vicario S."/>
            <person name="Vieira F.G."/>
            <person name="Vilella A.J."/>
            <person name="Villasante A."/>
            <person name="Walenz B."/>
            <person name="Wang J."/>
            <person name="Wasserman M."/>
            <person name="Watts T."/>
            <person name="Wilson D."/>
            <person name="Wilson R.K."/>
            <person name="Wing R.A."/>
            <person name="Wolfner M.F."/>
            <person name="Wong A."/>
            <person name="Wong G.K."/>
            <person name="Wu C.I."/>
            <person name="Wu G."/>
            <person name="Yamamoto D."/>
            <person name="Yang H.P."/>
            <person name="Yang S.P."/>
            <person name="Yorke J.A."/>
            <person name="Yoshida K."/>
            <person name="Zdobnov E."/>
            <person name="Zhang P."/>
            <person name="Zhang Y."/>
            <person name="Zimin A.V."/>
            <person name="Baldwin J."/>
            <person name="Abdouelleil A."/>
            <person name="Abdulkadir J."/>
            <person name="Abebe A."/>
            <person name="Abera B."/>
            <person name="Abreu J."/>
            <person name="Acer S.C."/>
            <person name="Aftuck L."/>
            <person name="Alexander A."/>
            <person name="An P."/>
            <person name="Anderson E."/>
            <person name="Anderson S."/>
            <person name="Arachi H."/>
            <person name="Azer M."/>
            <person name="Bachantsang P."/>
            <person name="Barry A."/>
            <person name="Bayul T."/>
            <person name="Berlin A."/>
            <person name="Bessette D."/>
            <person name="Bloom T."/>
            <person name="Blye J."/>
            <person name="Boguslavskiy L."/>
            <person name="Bonnet C."/>
            <person name="Boukhgalter B."/>
            <person name="Bourzgui I."/>
            <person name="Brown A."/>
            <person name="Cahill P."/>
            <person name="Channer S."/>
            <person name="Cheshatsang Y."/>
            <person name="Chuda L."/>
            <person name="Citroen M."/>
            <person name="Collymore A."/>
            <person name="Cooke P."/>
            <person name="Costello M."/>
            <person name="D'Aco K."/>
            <person name="Daza R."/>
            <person name="De Haan G."/>
            <person name="DeGray S."/>
            <person name="DeMaso C."/>
            <person name="Dhargay N."/>
            <person name="Dooley K."/>
            <person name="Dooley E."/>
            <person name="Doricent M."/>
            <person name="Dorje P."/>
            <person name="Dorjee K."/>
            <person name="Dupes A."/>
            <person name="Elong R."/>
            <person name="Falk J."/>
            <person name="Farina A."/>
            <person name="Faro S."/>
            <person name="Ferguson D."/>
            <person name="Fisher S."/>
            <person name="Foley C.D."/>
            <person name="Franke A."/>
            <person name="Friedrich D."/>
            <person name="Gadbois L."/>
            <person name="Gearin G."/>
            <person name="Gearin C.R."/>
            <person name="Giannoukos G."/>
            <person name="Goode T."/>
            <person name="Graham J."/>
            <person name="Grandbois E."/>
            <person name="Grewal S."/>
            <person name="Gyaltsen K."/>
            <person name="Hafez N."/>
            <person name="Hagos B."/>
            <person name="Hall J."/>
            <person name="Henson C."/>
            <person name="Hollinger A."/>
            <person name="Honan T."/>
            <person name="Huard M.D."/>
            <person name="Hughes L."/>
            <person name="Hurhula B."/>
            <person name="Husby M.E."/>
            <person name="Kamat A."/>
            <person name="Kanga B."/>
            <person name="Kashin S."/>
            <person name="Khazanovich D."/>
            <person name="Kisner P."/>
            <person name="Lance K."/>
            <person name="Lara M."/>
            <person name="Lee W."/>
            <person name="Lennon N."/>
            <person name="Letendre F."/>
            <person name="LeVine R."/>
            <person name="Lipovsky A."/>
            <person name="Liu X."/>
            <person name="Liu J."/>
            <person name="Liu S."/>
            <person name="Lokyitsang T."/>
            <person name="Lokyitsang Y."/>
            <person name="Lubonja R."/>
            <person name="Lui A."/>
            <person name="MacDonald P."/>
            <person name="Magnisalis V."/>
            <person name="Maru K."/>
            <person name="Matthews C."/>
            <person name="McCusker W."/>
            <person name="McDonough S."/>
            <person name="Mehta T."/>
            <person name="Meldrim J."/>
            <person name="Meneus L."/>
            <person name="Mihai O."/>
            <person name="Mihalev A."/>
            <person name="Mihova T."/>
            <person name="Mittelman R."/>
            <person name="Mlenga V."/>
            <person name="Montmayeur A."/>
            <person name="Mulrain L."/>
            <person name="Navidi A."/>
            <person name="Naylor J."/>
            <person name="Negash T."/>
            <person name="Nguyen T."/>
            <person name="Nguyen N."/>
            <person name="Nicol R."/>
            <person name="Norbu C."/>
            <person name="Norbu N."/>
            <person name="Novod N."/>
            <person name="O'Neill B."/>
            <person name="Osman S."/>
            <person name="Markiewicz E."/>
            <person name="Oyono O.L."/>
            <person name="Patti C."/>
            <person name="Phunkhang P."/>
            <person name="Pierre F."/>
            <person name="Priest M."/>
            <person name="Raghuraman S."/>
            <person name="Rege F."/>
            <person name="Reyes R."/>
            <person name="Rise C."/>
            <person name="Rogov P."/>
            <person name="Ross K."/>
            <person name="Ryan E."/>
            <person name="Settipalli S."/>
            <person name="Shea T."/>
            <person name="Sherpa N."/>
            <person name="Shi L."/>
            <person name="Shih D."/>
            <person name="Sparrow T."/>
            <person name="Spaulding J."/>
            <person name="Stalker J."/>
            <person name="Stange-Thomann N."/>
            <person name="Stavropoulos S."/>
            <person name="Stone C."/>
            <person name="Strader C."/>
            <person name="Tesfaye S."/>
            <person name="Thomson T."/>
            <person name="Thoulutsang Y."/>
            <person name="Thoulutsang D."/>
            <person name="Topham K."/>
            <person name="Topping I."/>
            <person name="Tsamla T."/>
            <person name="Vassiliev H."/>
            <person name="Vo A."/>
            <person name="Wangchuk T."/>
            <person name="Wangdi T."/>
            <person name="Weiand M."/>
            <person name="Wilkinson J."/>
            <person name="Wilson A."/>
            <person name="Yadav S."/>
            <person name="Young G."/>
            <person name="Yu Q."/>
            <person name="Zembek L."/>
            <person name="Zhong D."/>
            <person name="Zimmer A."/>
            <person name="Zwirko Z."/>
            <person name="Jaffe D.B."/>
            <person name="Alvarez P."/>
            <person name="Brockman W."/>
            <person name="Butler J."/>
            <person name="Chin C."/>
            <person name="Gnerre S."/>
            <person name="Grabherr M."/>
            <person name="Kleber M."/>
            <person name="Mauceli E."/>
            <person name="MacCallum I."/>
        </authorList>
    </citation>
    <scope>NUCLEOTIDE SEQUENCE [LARGE SCALE GENOMIC DNA]</scope>
    <source>
        <strain evidence="3">MSH-3 / Tucson 14011-0111.49</strain>
    </source>
</reference>
<sequence length="73" mass="7766">MRPKPRHSQAETQPTDGRPPVQAALALAVLAITSDYTTQPTTTKLRLKLKLNLKPMLEAGVGAEAEAEADEAG</sequence>
<name>B4GYA1_DROPE</name>
<feature type="region of interest" description="Disordered" evidence="1">
    <location>
        <begin position="1"/>
        <end position="20"/>
    </location>
</feature>
<dbReference type="OMA" id="MRPKPRH"/>
<organism evidence="3">
    <name type="scientific">Drosophila persimilis</name>
    <name type="common">Fruit fly</name>
    <dbReference type="NCBI Taxonomy" id="7234"/>
    <lineage>
        <taxon>Eukaryota</taxon>
        <taxon>Metazoa</taxon>
        <taxon>Ecdysozoa</taxon>
        <taxon>Arthropoda</taxon>
        <taxon>Hexapoda</taxon>
        <taxon>Insecta</taxon>
        <taxon>Pterygota</taxon>
        <taxon>Neoptera</taxon>
        <taxon>Endopterygota</taxon>
        <taxon>Diptera</taxon>
        <taxon>Brachycera</taxon>
        <taxon>Muscomorpha</taxon>
        <taxon>Ephydroidea</taxon>
        <taxon>Drosophilidae</taxon>
        <taxon>Drosophila</taxon>
        <taxon>Sophophora</taxon>
    </lineage>
</organism>
<protein>
    <submittedName>
        <fullName evidence="2">GL19841</fullName>
    </submittedName>
</protein>
<gene>
    <name evidence="2" type="primary">Dper\GL19841</name>
    <name evidence="2" type="ORF">Dper_GL19841</name>
</gene>
<dbReference type="Proteomes" id="UP000008744">
    <property type="component" value="Unassembled WGS sequence"/>
</dbReference>
<dbReference type="EMBL" id="CH479197">
    <property type="protein sequence ID" value="EDW27757.1"/>
    <property type="molecule type" value="Genomic_DNA"/>
</dbReference>